<dbReference type="GeneTree" id="ENSGT01050000244806"/>
<dbReference type="PROSITE" id="PS50835">
    <property type="entry name" value="IG_LIKE"/>
    <property type="match status" value="1"/>
</dbReference>
<dbReference type="RefSeq" id="XP_026092844.1">
    <property type="nucleotide sequence ID" value="XM_026237059.1"/>
</dbReference>
<dbReference type="Pfam" id="PF13895">
    <property type="entry name" value="Ig_2"/>
    <property type="match status" value="1"/>
</dbReference>
<dbReference type="KEGG" id="caua:113065633"/>
<evidence type="ECO:0000313" key="3">
    <source>
        <dbReference type="Proteomes" id="UP000515129"/>
    </source>
</evidence>
<keyword evidence="1" id="KW-1133">Transmembrane helix</keyword>
<organism evidence="3 5">
    <name type="scientific">Carassius auratus</name>
    <name type="common">Goldfish</name>
    <dbReference type="NCBI Taxonomy" id="7957"/>
    <lineage>
        <taxon>Eukaryota</taxon>
        <taxon>Metazoa</taxon>
        <taxon>Chordata</taxon>
        <taxon>Craniata</taxon>
        <taxon>Vertebrata</taxon>
        <taxon>Euteleostomi</taxon>
        <taxon>Actinopterygii</taxon>
        <taxon>Neopterygii</taxon>
        <taxon>Teleostei</taxon>
        <taxon>Ostariophysi</taxon>
        <taxon>Cypriniformes</taxon>
        <taxon>Cyprinidae</taxon>
        <taxon>Cyprininae</taxon>
        <taxon>Carassius</taxon>
    </lineage>
</organism>
<dbReference type="Proteomes" id="UP000515129">
    <property type="component" value="Chromosome 48"/>
</dbReference>
<dbReference type="Gene3D" id="2.60.40.10">
    <property type="entry name" value="Immunoglobulins"/>
    <property type="match status" value="2"/>
</dbReference>
<evidence type="ECO:0000259" key="2">
    <source>
        <dbReference type="PROSITE" id="PS50835"/>
    </source>
</evidence>
<sequence length="274" mass="30814">MFSDMMPAKIFSCMWVYTAFFISVKDLVNGGWDELKTVMKGEVVTLQTGATGLQRDAEVMWLFEIGDQTSRIAQLYKGTVFTHYEARLVNRLKLDRETGSLTTWNISTRESGLYEVTISGFMPERTFKVDVYEPVSVPAIRISSWVAHPNQELCSVLCSVKNEQDVSISWYKGGEIVNQTTNPDLSMKLNLPLELLYTDAEDYSCTAANPVSNKTIHLHIKEICPSHEDCPEYCGVTEVLIRLVLSGLVGFGIVVFLVEHMMLCLTQGRDQSVC</sequence>
<proteinExistence type="predicted"/>
<dbReference type="RefSeq" id="XP_026092843.1">
    <property type="nucleotide sequence ID" value="XM_026237058.1"/>
</dbReference>
<gene>
    <name evidence="4 5" type="primary">LOC113065633</name>
</gene>
<name>A0A6P6M8F3_CARAU</name>
<dbReference type="AlphaFoldDB" id="A0A6P6M8F3"/>
<keyword evidence="3" id="KW-1185">Reference proteome</keyword>
<evidence type="ECO:0000313" key="4">
    <source>
        <dbReference type="RefSeq" id="XP_026092843.1"/>
    </source>
</evidence>
<dbReference type="InterPro" id="IPR013783">
    <property type="entry name" value="Ig-like_fold"/>
</dbReference>
<dbReference type="OrthoDB" id="8741746at2759"/>
<protein>
    <submittedName>
        <fullName evidence="4 5">CD48 antigen-like</fullName>
    </submittedName>
</protein>
<dbReference type="PANTHER" id="PTHR21063">
    <property type="entry name" value="LFA-3"/>
    <property type="match status" value="1"/>
</dbReference>
<dbReference type="InterPro" id="IPR007110">
    <property type="entry name" value="Ig-like_dom"/>
</dbReference>
<dbReference type="PANTHER" id="PTHR21063:SF4">
    <property type="entry name" value="CD48 ANTIGEN-RELATED"/>
    <property type="match status" value="1"/>
</dbReference>
<evidence type="ECO:0000256" key="1">
    <source>
        <dbReference type="SAM" id="Phobius"/>
    </source>
</evidence>
<dbReference type="SUPFAM" id="SSF48726">
    <property type="entry name" value="Immunoglobulin"/>
    <property type="match status" value="2"/>
</dbReference>
<feature type="domain" description="Ig-like" evidence="2">
    <location>
        <begin position="134"/>
        <end position="217"/>
    </location>
</feature>
<keyword evidence="1" id="KW-0812">Transmembrane</keyword>
<accession>A0A6P6M8F3</accession>
<reference evidence="4 5" key="1">
    <citation type="submission" date="2025-04" db="UniProtKB">
        <authorList>
            <consortium name="RefSeq"/>
        </authorList>
    </citation>
    <scope>IDENTIFICATION</scope>
    <source>
        <strain evidence="4 5">Wakin</strain>
        <tissue evidence="4 5">Muscle</tissue>
    </source>
</reference>
<evidence type="ECO:0000313" key="5">
    <source>
        <dbReference type="RefSeq" id="XP_026092844.1"/>
    </source>
</evidence>
<feature type="transmembrane region" description="Helical" evidence="1">
    <location>
        <begin position="239"/>
        <end position="258"/>
    </location>
</feature>
<dbReference type="GeneID" id="113065633"/>
<dbReference type="InterPro" id="IPR036179">
    <property type="entry name" value="Ig-like_dom_sf"/>
</dbReference>
<dbReference type="CDD" id="cd00096">
    <property type="entry name" value="Ig"/>
    <property type="match status" value="1"/>
</dbReference>
<keyword evidence="1" id="KW-0472">Membrane</keyword>